<gene>
    <name evidence="1" type="ORF">ALO88_01137</name>
</gene>
<accession>A0A0P9LC56</accession>
<sequence>MRRTGTLNFFEIEKCGLYGFVSDNCYGLEAELALEAIKNWVSGRSFKTTVPWDDSAKSKSVNCYCHDVYKDEATGDFLFVLWKSDPDNDKSMVGVKLDSSGNLSKFLKPETGADQEDVIWGHPSYYWFMPSKKYMVSVKFDNSRCDSDMVHDWLNGCVNFRVKFPGIKKKEEVKASGHEKAFTRVYFDVKREVIEAAESTETKPTQHSSTQAANETVVKADDEFKYKVTFKFKAALKIFSTTDAKINEIAHTTKYVLNRKYVPTYAQGEVLEGWVGGLSRIPVVSKLFSRPSQKNKENLKVELKIETSPSKAEILDIIASSGDMDADGWEKVGFMDQNSRVTWAQEYRLTDSISVEDGGSDVIPAATLFGYLSPKRAEYIASIAKQKELEETAQAALAAEDLASAEAKSAEAV</sequence>
<dbReference type="EMBL" id="LJPT01000033">
    <property type="protein sequence ID" value="KPW51164.1"/>
    <property type="molecule type" value="Genomic_DNA"/>
</dbReference>
<name>A0A0P9LC56_9PSED</name>
<proteinExistence type="predicted"/>
<organism evidence="1 2">
    <name type="scientific">Pseudomonas syringae pv. antirrhini</name>
    <dbReference type="NCBI Taxonomy" id="251702"/>
    <lineage>
        <taxon>Bacteria</taxon>
        <taxon>Pseudomonadati</taxon>
        <taxon>Pseudomonadota</taxon>
        <taxon>Gammaproteobacteria</taxon>
        <taxon>Pseudomonadales</taxon>
        <taxon>Pseudomonadaceae</taxon>
        <taxon>Pseudomonas</taxon>
    </lineage>
</organism>
<evidence type="ECO:0000313" key="1">
    <source>
        <dbReference type="EMBL" id="KPW51164.1"/>
    </source>
</evidence>
<dbReference type="AlphaFoldDB" id="A0A0P9LC56"/>
<dbReference type="PATRIC" id="fig|251702.3.peg.1534"/>
<protein>
    <submittedName>
        <fullName evidence="1">Uncharacterized protein</fullName>
    </submittedName>
</protein>
<dbReference type="RefSeq" id="WP_057417930.1">
    <property type="nucleotide sequence ID" value="NZ_LJPT01000033.1"/>
</dbReference>
<dbReference type="Proteomes" id="UP000050425">
    <property type="component" value="Unassembled WGS sequence"/>
</dbReference>
<evidence type="ECO:0000313" key="2">
    <source>
        <dbReference type="Proteomes" id="UP000050425"/>
    </source>
</evidence>
<comment type="caution">
    <text evidence="1">The sequence shown here is derived from an EMBL/GenBank/DDBJ whole genome shotgun (WGS) entry which is preliminary data.</text>
</comment>
<reference evidence="1 2" key="1">
    <citation type="submission" date="2015-09" db="EMBL/GenBank/DDBJ databases">
        <title>Genome announcement of multiple Pseudomonas syringae strains.</title>
        <authorList>
            <person name="Thakur S."/>
            <person name="Wang P.W."/>
            <person name="Gong Y."/>
            <person name="Weir B.S."/>
            <person name="Guttman D.S."/>
        </authorList>
    </citation>
    <scope>NUCLEOTIDE SEQUENCE [LARGE SCALE GENOMIC DNA]</scope>
    <source>
        <strain evidence="1 2">ICMP4303</strain>
    </source>
</reference>